<keyword evidence="2" id="KW-1185">Reference proteome</keyword>
<dbReference type="Proteomes" id="UP000821845">
    <property type="component" value="Chromosome 4"/>
</dbReference>
<evidence type="ECO:0000313" key="2">
    <source>
        <dbReference type="Proteomes" id="UP000821845"/>
    </source>
</evidence>
<protein>
    <submittedName>
        <fullName evidence="1">Uncharacterized protein</fullName>
    </submittedName>
</protein>
<name>A0ACB7SKV3_HYAAI</name>
<reference evidence="1" key="1">
    <citation type="submission" date="2020-05" db="EMBL/GenBank/DDBJ databases">
        <title>Large-scale comparative analyses of tick genomes elucidate their genetic diversity and vector capacities.</title>
        <authorList>
            <person name="Jia N."/>
            <person name="Wang J."/>
            <person name="Shi W."/>
            <person name="Du L."/>
            <person name="Sun Y."/>
            <person name="Zhan W."/>
            <person name="Jiang J."/>
            <person name="Wang Q."/>
            <person name="Zhang B."/>
            <person name="Ji P."/>
            <person name="Sakyi L.B."/>
            <person name="Cui X."/>
            <person name="Yuan T."/>
            <person name="Jiang B."/>
            <person name="Yang W."/>
            <person name="Lam T.T.-Y."/>
            <person name="Chang Q."/>
            <person name="Ding S."/>
            <person name="Wang X."/>
            <person name="Zhu J."/>
            <person name="Ruan X."/>
            <person name="Zhao L."/>
            <person name="Wei J."/>
            <person name="Que T."/>
            <person name="Du C."/>
            <person name="Cheng J."/>
            <person name="Dai P."/>
            <person name="Han X."/>
            <person name="Huang E."/>
            <person name="Gao Y."/>
            <person name="Liu J."/>
            <person name="Shao H."/>
            <person name="Ye R."/>
            <person name="Li L."/>
            <person name="Wei W."/>
            <person name="Wang X."/>
            <person name="Wang C."/>
            <person name="Yang T."/>
            <person name="Huo Q."/>
            <person name="Li W."/>
            <person name="Guo W."/>
            <person name="Chen H."/>
            <person name="Zhou L."/>
            <person name="Ni X."/>
            <person name="Tian J."/>
            <person name="Zhou Y."/>
            <person name="Sheng Y."/>
            <person name="Liu T."/>
            <person name="Pan Y."/>
            <person name="Xia L."/>
            <person name="Li J."/>
            <person name="Zhao F."/>
            <person name="Cao W."/>
        </authorList>
    </citation>
    <scope>NUCLEOTIDE SEQUENCE</scope>
    <source>
        <strain evidence="1">Hyas-2018</strain>
    </source>
</reference>
<dbReference type="EMBL" id="CM023484">
    <property type="protein sequence ID" value="KAH6934429.1"/>
    <property type="molecule type" value="Genomic_DNA"/>
</dbReference>
<accession>A0ACB7SKV3</accession>
<organism evidence="1 2">
    <name type="scientific">Hyalomma asiaticum</name>
    <name type="common">Tick</name>
    <dbReference type="NCBI Taxonomy" id="266040"/>
    <lineage>
        <taxon>Eukaryota</taxon>
        <taxon>Metazoa</taxon>
        <taxon>Ecdysozoa</taxon>
        <taxon>Arthropoda</taxon>
        <taxon>Chelicerata</taxon>
        <taxon>Arachnida</taxon>
        <taxon>Acari</taxon>
        <taxon>Parasitiformes</taxon>
        <taxon>Ixodida</taxon>
        <taxon>Ixodoidea</taxon>
        <taxon>Ixodidae</taxon>
        <taxon>Hyalomminae</taxon>
        <taxon>Hyalomma</taxon>
    </lineage>
</organism>
<sequence length="1384" mass="155278">MGNQLAGIAPSQIYPVEHYLTELPDFTFEKNLGSTRFFKVARVKSKEGLAIVKVFAIHDPSLPLAPHKETLERIRRVLSAVPNALPFQKVVENDKAGLLVRQFIKDNLYDRISTRPFLNSIEKRWIAFQLLHALAEAHKLGICHGDIKLENIMVTGWYWVLLTDFASFKPTYLPEDNPADFSYFFDTSRRRTCNIAPERFVKTLNPDSSHYLPEEGIGTGELTPAMDIFSLGCVLTELFTEGHPPFYFSQLLSYRSGEYSPDKILEKIDDEMIQHMLQKDPSQRLSAEQYLDQQRDRVFPQYFYTFLGDYIKEFATLTLSPDEKVARLRQDIHAILYSLVLPKGAQAGGTLAGCEGDHVSPSTLSPPPAGSEGLCIVVAVLTSCLRSLKHCSAKLQALELIRELCPRLSSDIILDRLLPYMLYLINDKYPRVRAAAVETLTTCLAPIDTLPRSDANVFPEYILPNLVHVTLDSAVIVRMALAENIALLADTALKFLDLGTQHEVSSPDGTNVEPTVQAQHHHQGSYDSELQALQHMVQQMVSTLLTDSCNIVKQMLLEKGIKRLCLFFGRQKANDVLLSHMITFLNDKEDRHLRASFFGSIVGVAAYVGWQCSPILKPLLQQGLADTEEFIISKALKALSKLAEMGLFRKQMLYELTAETIPLLYHPNLWIRQNTVGFVCAVTKTLSLADTQCKLRPMLQPYLKRSVVEMDKEVAMLNALQDPVPRSIYDYLVKLDALPSLLEDLRRRQVMRSLVRGKHQPPYSDVDHQLKSVYRRLQSDGVTEAMEEKIVAMKEHLTKIHKYKRSASESENADAKLRGGEIDLEKLYMSNRCRSTDLLTLKIGDESSQALLHSRSYRKKGPPVESPQVTMNEDWQRMFGKIELREQSPVKQPQPPPQQHSPAGDGDPNMELHVSGAESAESAVPSENSSPKQTQKIFTGITVDTATVHCLSCQAELQLLLNKKRTEFAREQTVREAIDDPAREDRPLPPKWRPRGTLVAHMHEHKGAIHRLQVIPNTSLFATCSADGLVKIWDWGRMEKKAIANRSRQTYARMDGQVTCMTVCQGMQSLAVASDAGTIQVFRVEVNSNKTSPLKTRSLDPHEDGCVVDLQHFDTGLQSVLVYATVYGSIVGWDLRSPSTAWCFENNPRHGVITSFCIDPQHNWLVCGTSEGKLICWDMRFQLPSTTVSHPAGNVLGVFTGARIRRVSIDPLYQSCVWAAVEGNNEVSLWDLETQARLRTLWASTSPPLSEKQVSSSAPVHSVYSMYISPLECGPFMLTAGSDMRIRLWDINNPLASHVVAGSATDTLTPSFSYKSSLIDGTKVIQEVYSSRPRKDQPSSEQPKRYPEQPPTGHNDCISDIGIVQTSQTFIVSTSKNGVVKVWK</sequence>
<evidence type="ECO:0000313" key="1">
    <source>
        <dbReference type="EMBL" id="KAH6934429.1"/>
    </source>
</evidence>
<comment type="caution">
    <text evidence="1">The sequence shown here is derived from an EMBL/GenBank/DDBJ whole genome shotgun (WGS) entry which is preliminary data.</text>
</comment>
<proteinExistence type="predicted"/>
<gene>
    <name evidence="1" type="ORF">HPB50_024218</name>
</gene>